<dbReference type="HAMAP" id="MF_01487">
    <property type="entry name" value="RecD"/>
    <property type="match status" value="1"/>
</dbReference>
<dbReference type="InterPro" id="IPR049550">
    <property type="entry name" value="RecD_N"/>
</dbReference>
<keyword evidence="3 11" id="KW-0227">DNA damage</keyword>
<evidence type="ECO:0000256" key="8">
    <source>
        <dbReference type="ARBA" id="ARBA00023125"/>
    </source>
</evidence>
<dbReference type="Pfam" id="PF13245">
    <property type="entry name" value="AAA_19"/>
    <property type="match status" value="1"/>
</dbReference>
<comment type="caution">
    <text evidence="14">The sequence shown here is derived from an EMBL/GenBank/DDBJ whole genome shotgun (WGS) entry which is preliminary data.</text>
</comment>
<proteinExistence type="inferred from homology"/>
<evidence type="ECO:0000256" key="1">
    <source>
        <dbReference type="ARBA" id="ARBA00022722"/>
    </source>
</evidence>
<feature type="binding site" evidence="11">
    <location>
        <begin position="261"/>
        <end position="268"/>
    </location>
    <ligand>
        <name>ATP</name>
        <dbReference type="ChEBI" id="CHEBI:30616"/>
    </ligand>
</feature>
<evidence type="ECO:0000256" key="5">
    <source>
        <dbReference type="ARBA" id="ARBA00022806"/>
    </source>
</evidence>
<dbReference type="NCBIfam" id="NF008127">
    <property type="entry name" value="PRK10875.1"/>
    <property type="match status" value="1"/>
</dbReference>
<keyword evidence="4 11" id="KW-0378">Hydrolase</keyword>
<dbReference type="Proteomes" id="UP000465712">
    <property type="component" value="Unassembled WGS sequence"/>
</dbReference>
<keyword evidence="5 11" id="KW-0347">Helicase</keyword>
<dbReference type="GO" id="GO:0000724">
    <property type="term" value="P:double-strand break repair via homologous recombination"/>
    <property type="evidence" value="ECO:0007669"/>
    <property type="project" value="UniProtKB-UniRule"/>
</dbReference>
<dbReference type="Pfam" id="PF13538">
    <property type="entry name" value="UvrD_C_2"/>
    <property type="match status" value="1"/>
</dbReference>
<dbReference type="GO" id="GO:0003677">
    <property type="term" value="F:DNA binding"/>
    <property type="evidence" value="ECO:0007669"/>
    <property type="project" value="UniProtKB-UniRule"/>
</dbReference>
<dbReference type="PANTHER" id="PTHR43788:SF6">
    <property type="entry name" value="DNA HELICASE B"/>
    <property type="match status" value="1"/>
</dbReference>
<dbReference type="InterPro" id="IPR027417">
    <property type="entry name" value="P-loop_NTPase"/>
</dbReference>
<dbReference type="SUPFAM" id="SSF52540">
    <property type="entry name" value="P-loop containing nucleoside triphosphate hydrolases"/>
    <property type="match status" value="2"/>
</dbReference>
<dbReference type="CDD" id="cd17933">
    <property type="entry name" value="DEXSc_RecD-like"/>
    <property type="match status" value="1"/>
</dbReference>
<dbReference type="GO" id="GO:0009338">
    <property type="term" value="C:exodeoxyribonuclease V complex"/>
    <property type="evidence" value="ECO:0007669"/>
    <property type="project" value="InterPro"/>
</dbReference>
<evidence type="ECO:0000256" key="11">
    <source>
        <dbReference type="HAMAP-Rule" id="MF_01487"/>
    </source>
</evidence>
<evidence type="ECO:0000256" key="4">
    <source>
        <dbReference type="ARBA" id="ARBA00022801"/>
    </source>
</evidence>
<reference evidence="14 15" key="1">
    <citation type="submission" date="2017-05" db="EMBL/GenBank/DDBJ databases">
        <title>High clonality and local adaptation shapes Vibrionaceae linages within an endangered oasis.</title>
        <authorList>
            <person name="Vazquez-Rosas-Landa M."/>
        </authorList>
    </citation>
    <scope>NUCLEOTIDE SEQUENCE [LARGE SCALE GENOMIC DNA]</scope>
    <source>
        <strain evidence="14 15">P46_P4S1P180</strain>
    </source>
</reference>
<feature type="domain" description="RecBCD enzyme subunit RecD N-terminal" evidence="13">
    <location>
        <begin position="23"/>
        <end position="132"/>
    </location>
</feature>
<keyword evidence="10 11" id="KW-0413">Isomerase</keyword>
<organism evidence="14 15">
    <name type="scientific">Photobacterium halotolerans</name>
    <dbReference type="NCBI Taxonomy" id="265726"/>
    <lineage>
        <taxon>Bacteria</taxon>
        <taxon>Pseudomonadati</taxon>
        <taxon>Pseudomonadota</taxon>
        <taxon>Gammaproteobacteria</taxon>
        <taxon>Vibrionales</taxon>
        <taxon>Vibrionaceae</taxon>
        <taxon>Photobacterium</taxon>
    </lineage>
</organism>
<comment type="catalytic activity">
    <reaction evidence="11">
        <text>ATP + H2O = ADP + phosphate + H(+)</text>
        <dbReference type="Rhea" id="RHEA:13065"/>
        <dbReference type="ChEBI" id="CHEBI:15377"/>
        <dbReference type="ChEBI" id="CHEBI:15378"/>
        <dbReference type="ChEBI" id="CHEBI:30616"/>
        <dbReference type="ChEBI" id="CHEBI:43474"/>
        <dbReference type="ChEBI" id="CHEBI:456216"/>
        <dbReference type="EC" id="5.6.2.3"/>
    </reaction>
</comment>
<dbReference type="InterPro" id="IPR050534">
    <property type="entry name" value="Coronavir_polyprotein_1ab"/>
</dbReference>
<dbReference type="GO" id="GO:0017116">
    <property type="term" value="F:single-stranded DNA helicase activity"/>
    <property type="evidence" value="ECO:0007669"/>
    <property type="project" value="TreeGrafter"/>
</dbReference>
<evidence type="ECO:0000256" key="10">
    <source>
        <dbReference type="ARBA" id="ARBA00023235"/>
    </source>
</evidence>
<name>A0A7X4WMC6_9GAMM</name>
<dbReference type="RefSeq" id="WP_161446679.1">
    <property type="nucleotide sequence ID" value="NZ_WXWV01000045.1"/>
</dbReference>
<dbReference type="InterPro" id="IPR006344">
    <property type="entry name" value="RecD"/>
</dbReference>
<dbReference type="Pfam" id="PF21185">
    <property type="entry name" value="RecD_N"/>
    <property type="match status" value="1"/>
</dbReference>
<keyword evidence="6 11" id="KW-0269">Exonuclease</keyword>
<evidence type="ECO:0000256" key="2">
    <source>
        <dbReference type="ARBA" id="ARBA00022741"/>
    </source>
</evidence>
<accession>A0A7X4WMC6</accession>
<dbReference type="EC" id="5.6.2.3" evidence="11"/>
<protein>
    <recommendedName>
        <fullName evidence="11">RecBCD enzyme subunit RecD</fullName>
        <ecNumber evidence="11">5.6.2.3</ecNumber>
    </recommendedName>
    <alternativeName>
        <fullName evidence="11">DNA 5'-3' helicase subunit RecD</fullName>
    </alternativeName>
    <alternativeName>
        <fullName evidence="11">Exonuclease V subunit RecD</fullName>
        <shortName evidence="11">ExoV subunit RecD</shortName>
    </alternativeName>
    <alternativeName>
        <fullName evidence="11">Helicase/nuclease RecBCD subunit RecD</fullName>
    </alternativeName>
</protein>
<gene>
    <name evidence="11 14" type="primary">recD</name>
    <name evidence="14" type="ORF">CAG72_19415</name>
</gene>
<evidence type="ECO:0000256" key="3">
    <source>
        <dbReference type="ARBA" id="ARBA00022763"/>
    </source>
</evidence>
<sequence length="710" mass="77420">MSLLSHTTDDITVIGQLDRLTRQGVLRPLDSQFAKFICQSVSGQDDEASQQVLALAAAWLSQELGRGHVCLPLATATSSPLGLPREMAESLLAALPAAWRLPASWPAVLSQSAAVSDGSQPTPLVLIDNRLYLHRYWQYEQTVAQRLLVSAGQGHVRESHQAGMLDTLFSRNYRYIYDALADLRRNGNDSAEQRRMMVCDKLDVVAAETLNWEEIDSVLCQAQRFSDLAPLDRLIPDAACLNWQKVAAATALSRQFAVISGGPGTGKTTTVAKLLAALVMQDQPDTETLDSARVPHIVLVAPTGKAAARLTESIGKAIQSLPVPPAVQSAIPTQASTLHRLLGAIPGRASFRHHAANPLHADVLVVDEASMVDLPMMARLLEALPVHCKLILLGDKDQLASVEAGAVLGDICAFSGQGYSAEQARQLSEMTGFVLPAGPSGGQSPVADCLCVLQKSYRFHALSGIGQLAKAINSGQPDRLATVWQQNFTDIHQYPLSAEHYQRLITQMSVFYRRYLEAIAEGKEPGEVLQAFASVRLLCALREGDFGVKGLNTRIERQLAKEGLIAPGEETWYVGRPVMITRNDHGLGLYNGDIGIAMPDPDGRTDSKGRPALRVYFDMPDGSIRSFLPSRLPEHELVYAMTIHKSQGSEFADTLMILPPDFSPILTRELVYTGVTRARERLYLYAQPEVLQRSIQRCIERASGLEASLS</sequence>
<dbReference type="CDD" id="cd18809">
    <property type="entry name" value="SF1_C_RecD"/>
    <property type="match status" value="1"/>
</dbReference>
<evidence type="ECO:0000256" key="7">
    <source>
        <dbReference type="ARBA" id="ARBA00022840"/>
    </source>
</evidence>
<dbReference type="Gene3D" id="1.10.10.1020">
    <property type="entry name" value="RecBCD complex, subunit RecD, N-terminal domain"/>
    <property type="match status" value="1"/>
</dbReference>
<keyword evidence="9 11" id="KW-0234">DNA repair</keyword>
<dbReference type="NCBIfam" id="TIGR01447">
    <property type="entry name" value="recD"/>
    <property type="match status" value="1"/>
</dbReference>
<dbReference type="AlphaFoldDB" id="A0A7X4WMC6"/>
<comment type="function">
    <text evidence="11">A helicase/nuclease that prepares dsDNA breaks (DSB) for recombinational DNA repair. Binds to DSBs and unwinds DNA via a highly rapid and processive ATP-dependent bidirectional helicase activity. Unwinds dsDNA until it encounters a Chi (crossover hotspot instigator) sequence from the 3' direction. Cuts ssDNA a few nucleotides 3' to the Chi site. The properties and activities of the enzyme are changed at Chi. The Chi-altered holoenzyme produces a long 3'-ssDNA overhang and facilitates RecA-binding to the ssDNA for homologous DNA recombination and repair. Holoenzyme degrades any linearized DNA that is unable to undergo homologous recombination. In the holoenzyme this subunit has ssDNA-dependent ATPase and 5'-3' helicase activity. When added to pre-assembled RecBC greatly stimulates nuclease activity and augments holoenzyme processivity. Negatively regulates the RecA-loading ability of RecBCD.</text>
</comment>
<keyword evidence="7 11" id="KW-0067">ATP-binding</keyword>
<dbReference type="Gene3D" id="3.40.50.300">
    <property type="entry name" value="P-loop containing nucleotide triphosphate hydrolases"/>
    <property type="match status" value="3"/>
</dbReference>
<evidence type="ECO:0000256" key="6">
    <source>
        <dbReference type="ARBA" id="ARBA00022839"/>
    </source>
</evidence>
<dbReference type="EMBL" id="WXWW01000276">
    <property type="protein sequence ID" value="NAW67367.1"/>
    <property type="molecule type" value="Genomic_DNA"/>
</dbReference>
<evidence type="ECO:0000256" key="9">
    <source>
        <dbReference type="ARBA" id="ARBA00023204"/>
    </source>
</evidence>
<dbReference type="FunFam" id="3.40.50.300:FF:000912">
    <property type="entry name" value="RecBCD enzyme subunit RecD"/>
    <property type="match status" value="1"/>
</dbReference>
<evidence type="ECO:0000313" key="15">
    <source>
        <dbReference type="Proteomes" id="UP000465712"/>
    </source>
</evidence>
<comment type="subunit">
    <text evidence="11">Heterotrimer of RecB, RecC and RecD. All subunits contribute to DNA-binding.</text>
</comment>
<dbReference type="InterPro" id="IPR027785">
    <property type="entry name" value="UvrD-like_helicase_C"/>
</dbReference>
<dbReference type="GO" id="GO:0043139">
    <property type="term" value="F:5'-3' DNA helicase activity"/>
    <property type="evidence" value="ECO:0007669"/>
    <property type="project" value="UniProtKB-UniRule"/>
</dbReference>
<keyword evidence="8 11" id="KW-0238">DNA-binding</keyword>
<dbReference type="GO" id="GO:0008854">
    <property type="term" value="F:exodeoxyribonuclease V activity"/>
    <property type="evidence" value="ECO:0007669"/>
    <property type="project" value="InterPro"/>
</dbReference>
<feature type="domain" description="UvrD-like helicase C-terminal" evidence="12">
    <location>
        <begin position="637"/>
        <end position="685"/>
    </location>
</feature>
<evidence type="ECO:0000313" key="14">
    <source>
        <dbReference type="EMBL" id="NAW67367.1"/>
    </source>
</evidence>
<comment type="similarity">
    <text evidence="11">Belongs to the RecD family.</text>
</comment>
<keyword evidence="2 11" id="KW-0547">Nucleotide-binding</keyword>
<dbReference type="GO" id="GO:0005524">
    <property type="term" value="F:ATP binding"/>
    <property type="evidence" value="ECO:0007669"/>
    <property type="project" value="UniProtKB-UniRule"/>
</dbReference>
<dbReference type="PANTHER" id="PTHR43788">
    <property type="entry name" value="DNA2/NAM7 HELICASE FAMILY MEMBER"/>
    <property type="match status" value="1"/>
</dbReference>
<evidence type="ECO:0000259" key="12">
    <source>
        <dbReference type="Pfam" id="PF13538"/>
    </source>
</evidence>
<evidence type="ECO:0000259" key="13">
    <source>
        <dbReference type="Pfam" id="PF21185"/>
    </source>
</evidence>
<keyword evidence="1 11" id="KW-0540">Nuclease</keyword>
<comment type="miscellaneous">
    <text evidence="11">In the RecBCD complex, RecB has a slow 3'-5' helicase, an exonuclease activity and loads RecA onto ssDNA, RecD has a fast 5'-3' helicase activity, while RecC stimulates the ATPase and processivity of the RecB helicase and contributes to recognition of the Chi site.</text>
</comment>
<dbReference type="InterPro" id="IPR041851">
    <property type="entry name" value="RecD_N_sf"/>
</dbReference>